<evidence type="ECO:0000313" key="3">
    <source>
        <dbReference type="EMBL" id="MBK0402049.1"/>
    </source>
</evidence>
<dbReference type="PANTHER" id="PTHR14969:SF13">
    <property type="entry name" value="AT30094P"/>
    <property type="match status" value="1"/>
</dbReference>
<dbReference type="Gene3D" id="1.20.144.10">
    <property type="entry name" value="Phosphatidic acid phosphatase type 2/haloperoxidase"/>
    <property type="match status" value="2"/>
</dbReference>
<protein>
    <submittedName>
        <fullName evidence="3">Phosphatase PAP2 family protein</fullName>
    </submittedName>
</protein>
<gene>
    <name evidence="3" type="ORF">I5M27_03575</name>
</gene>
<dbReference type="EMBL" id="JAEHFX010000001">
    <property type="protein sequence ID" value="MBK0402049.1"/>
    <property type="molecule type" value="Genomic_DNA"/>
</dbReference>
<dbReference type="InterPro" id="IPR036938">
    <property type="entry name" value="PAP2/HPO_sf"/>
</dbReference>
<dbReference type="Pfam" id="PF01569">
    <property type="entry name" value="PAP2"/>
    <property type="match status" value="1"/>
</dbReference>
<keyword evidence="1" id="KW-0812">Transmembrane</keyword>
<dbReference type="PROSITE" id="PS51257">
    <property type="entry name" value="PROKAR_LIPOPROTEIN"/>
    <property type="match status" value="1"/>
</dbReference>
<reference evidence="3 4" key="1">
    <citation type="submission" date="2020-12" db="EMBL/GenBank/DDBJ databases">
        <title>Bacterial novel species Adhaeribacter sp. BT258 isolated from soil.</title>
        <authorList>
            <person name="Jung H.-Y."/>
        </authorList>
    </citation>
    <scope>NUCLEOTIDE SEQUENCE [LARGE SCALE GENOMIC DNA]</scope>
    <source>
        <strain evidence="3 4">BT258</strain>
    </source>
</reference>
<accession>A0ABS1BY27</accession>
<sequence>MQQENKKQLTFWTFFTLEALVLLAIFISCFGIFFFLTKEIFLDKEDDFDKAAFAWLATKRSTFMTDLMQFITYFASKRFLLSVPAALIVFFLLFKKWRWFSAQILSATLGSFLLNQYLKNNFGRLRPETAFYHQSGFSFPSGHAMIGGAFYGVLIYLSWVNIENKWLRLVVCIALLIWQLLIAVSRVYLNVHYATDVIAGLSAGLFWVVLSVILVRQLERYFYLRERHRRLNEIRKIRRARGF</sequence>
<dbReference type="PANTHER" id="PTHR14969">
    <property type="entry name" value="SPHINGOSINE-1-PHOSPHATE PHOSPHOHYDROLASE"/>
    <property type="match status" value="1"/>
</dbReference>
<dbReference type="InterPro" id="IPR000326">
    <property type="entry name" value="PAP2/HPO"/>
</dbReference>
<feature type="transmembrane region" description="Helical" evidence="1">
    <location>
        <begin position="138"/>
        <end position="159"/>
    </location>
</feature>
<comment type="caution">
    <text evidence="3">The sequence shown here is derived from an EMBL/GenBank/DDBJ whole genome shotgun (WGS) entry which is preliminary data.</text>
</comment>
<keyword evidence="1" id="KW-1133">Transmembrane helix</keyword>
<dbReference type="CDD" id="cd03392">
    <property type="entry name" value="PAP2_like_2"/>
    <property type="match status" value="1"/>
</dbReference>
<evidence type="ECO:0000313" key="4">
    <source>
        <dbReference type="Proteomes" id="UP000644147"/>
    </source>
</evidence>
<dbReference type="SUPFAM" id="SSF48317">
    <property type="entry name" value="Acid phosphatase/Vanadium-dependent haloperoxidase"/>
    <property type="match status" value="1"/>
</dbReference>
<feature type="transmembrane region" description="Helical" evidence="1">
    <location>
        <begin position="100"/>
        <end position="118"/>
    </location>
</feature>
<organism evidence="3 4">
    <name type="scientific">Adhaeribacter terrigena</name>
    <dbReference type="NCBI Taxonomy" id="2793070"/>
    <lineage>
        <taxon>Bacteria</taxon>
        <taxon>Pseudomonadati</taxon>
        <taxon>Bacteroidota</taxon>
        <taxon>Cytophagia</taxon>
        <taxon>Cytophagales</taxon>
        <taxon>Hymenobacteraceae</taxon>
        <taxon>Adhaeribacter</taxon>
    </lineage>
</organism>
<feature type="transmembrane region" description="Helical" evidence="1">
    <location>
        <begin position="70"/>
        <end position="93"/>
    </location>
</feature>
<dbReference type="SMART" id="SM00014">
    <property type="entry name" value="acidPPc"/>
    <property type="match status" value="1"/>
</dbReference>
<feature type="transmembrane region" description="Helical" evidence="1">
    <location>
        <begin position="12"/>
        <end position="36"/>
    </location>
</feature>
<evidence type="ECO:0000256" key="1">
    <source>
        <dbReference type="SAM" id="Phobius"/>
    </source>
</evidence>
<dbReference type="Proteomes" id="UP000644147">
    <property type="component" value="Unassembled WGS sequence"/>
</dbReference>
<feature type="transmembrane region" description="Helical" evidence="1">
    <location>
        <begin position="197"/>
        <end position="215"/>
    </location>
</feature>
<keyword evidence="4" id="KW-1185">Reference proteome</keyword>
<dbReference type="RefSeq" id="WP_200504643.1">
    <property type="nucleotide sequence ID" value="NZ_JAEHFX010000001.1"/>
</dbReference>
<feature type="transmembrane region" description="Helical" evidence="1">
    <location>
        <begin position="166"/>
        <end position="185"/>
    </location>
</feature>
<proteinExistence type="predicted"/>
<evidence type="ECO:0000259" key="2">
    <source>
        <dbReference type="SMART" id="SM00014"/>
    </source>
</evidence>
<feature type="domain" description="Phosphatidic acid phosphatase type 2/haloperoxidase" evidence="2">
    <location>
        <begin position="99"/>
        <end position="212"/>
    </location>
</feature>
<name>A0ABS1BY27_9BACT</name>
<keyword evidence="1" id="KW-0472">Membrane</keyword>